<feature type="transmembrane region" description="Helical" evidence="8">
    <location>
        <begin position="230"/>
        <end position="252"/>
    </location>
</feature>
<keyword evidence="3" id="KW-0813">Transport</keyword>
<evidence type="ECO:0000313" key="9">
    <source>
        <dbReference type="EMBL" id="MBB5693009.1"/>
    </source>
</evidence>
<keyword evidence="5 8" id="KW-0812">Transmembrane</keyword>
<evidence type="ECO:0000256" key="5">
    <source>
        <dbReference type="ARBA" id="ARBA00022692"/>
    </source>
</evidence>
<evidence type="ECO:0000256" key="4">
    <source>
        <dbReference type="ARBA" id="ARBA00022475"/>
    </source>
</evidence>
<sequence>MALPDRRLPPAPPGPAGGPVAGAAMLVSAAIVVAAISYGRDVLVPLVLAVLLAFVLAPVARALQRLRLGKGLSVLAAVLIAFALIGGIFAAIGTQAADLVADLPGYAATLRAKLGALSGLGDLLRRAEALMSGLGIGGPLEPPPELPGGAAGTVVVAPPRTDRALLSVLGSVLGPILHPLATAGLVIIFTVLTLLYREDLRDRAIRLAGSRDLHRTMTAMNDAAARLSRLFLAQVALNAGYAVFIAALLWAIGLPSPFLWGILAGLMRFVPFIGTPIAVGPPLLLAAAVDPGWTLAITVLAVFLVGGAVMGQVLEPLFFGRRTGLSPLSVVLSTTFWAFLWGPIGLLIATPLTVGLVVLGRHVPRFEFFDVMLGDRPPLQPQESFYQRALEGDADGLVDQARDILAEPGASLAAYGDSVALQGIALAQTDWAREALEPERLEIIRAQVGTLLDDLSDLGDAPAGTASLPEPWRAEGAVVCIAGRGPLDDLTARLAGLVLHRAGLGARAETSAVLETANLGQLDPGLVRLVCLSVLEEGNSVAGLRYFLRRIARQLPEAKVMVGLWDAPSDSPMLAALREEGPAEAIVTSLGEAAALGEALAARAATARPAASL</sequence>
<keyword evidence="4" id="KW-1003">Cell membrane</keyword>
<feature type="transmembrane region" description="Helical" evidence="8">
    <location>
        <begin position="334"/>
        <end position="359"/>
    </location>
</feature>
<dbReference type="AlphaFoldDB" id="A0A840Y2I4"/>
<evidence type="ECO:0000256" key="7">
    <source>
        <dbReference type="ARBA" id="ARBA00023136"/>
    </source>
</evidence>
<evidence type="ECO:0000256" key="3">
    <source>
        <dbReference type="ARBA" id="ARBA00022448"/>
    </source>
</evidence>
<dbReference type="PANTHER" id="PTHR21716">
    <property type="entry name" value="TRANSMEMBRANE PROTEIN"/>
    <property type="match status" value="1"/>
</dbReference>
<evidence type="ECO:0000256" key="8">
    <source>
        <dbReference type="SAM" id="Phobius"/>
    </source>
</evidence>
<name>A0A840Y2I4_9PROT</name>
<gene>
    <name evidence="9" type="ORF">FHS87_001028</name>
</gene>
<protein>
    <submittedName>
        <fullName evidence="9">Putative PurR-regulated permease PerM</fullName>
    </submittedName>
</protein>
<reference evidence="9 10" key="1">
    <citation type="submission" date="2020-08" db="EMBL/GenBank/DDBJ databases">
        <title>Genomic Encyclopedia of Type Strains, Phase IV (KMG-IV): sequencing the most valuable type-strain genomes for metagenomic binning, comparative biology and taxonomic classification.</title>
        <authorList>
            <person name="Goeker M."/>
        </authorList>
    </citation>
    <scope>NUCLEOTIDE SEQUENCE [LARGE SCALE GENOMIC DNA]</scope>
    <source>
        <strain evidence="9 10">DSM 25622</strain>
    </source>
</reference>
<comment type="caution">
    <text evidence="9">The sequence shown here is derived from an EMBL/GenBank/DDBJ whole genome shotgun (WGS) entry which is preliminary data.</text>
</comment>
<accession>A0A840Y2I4</accession>
<evidence type="ECO:0000256" key="1">
    <source>
        <dbReference type="ARBA" id="ARBA00004651"/>
    </source>
</evidence>
<evidence type="ECO:0000256" key="2">
    <source>
        <dbReference type="ARBA" id="ARBA00009773"/>
    </source>
</evidence>
<dbReference type="PANTHER" id="PTHR21716:SF53">
    <property type="entry name" value="PERMEASE PERM-RELATED"/>
    <property type="match status" value="1"/>
</dbReference>
<dbReference type="EMBL" id="JACIJD010000003">
    <property type="protein sequence ID" value="MBB5693009.1"/>
    <property type="molecule type" value="Genomic_DNA"/>
</dbReference>
<feature type="transmembrane region" description="Helical" evidence="8">
    <location>
        <begin position="258"/>
        <end position="280"/>
    </location>
</feature>
<comment type="subcellular location">
    <subcellularLocation>
        <location evidence="1">Cell membrane</location>
        <topology evidence="1">Multi-pass membrane protein</topology>
    </subcellularLocation>
</comment>
<evidence type="ECO:0000313" key="10">
    <source>
        <dbReference type="Proteomes" id="UP000580654"/>
    </source>
</evidence>
<keyword evidence="10" id="KW-1185">Reference proteome</keyword>
<dbReference type="RefSeq" id="WP_184514549.1">
    <property type="nucleotide sequence ID" value="NZ_JACIJD010000003.1"/>
</dbReference>
<feature type="transmembrane region" description="Helical" evidence="8">
    <location>
        <begin position="16"/>
        <end position="36"/>
    </location>
</feature>
<keyword evidence="6 8" id="KW-1133">Transmembrane helix</keyword>
<evidence type="ECO:0000256" key="6">
    <source>
        <dbReference type="ARBA" id="ARBA00022989"/>
    </source>
</evidence>
<dbReference type="GO" id="GO:0005886">
    <property type="term" value="C:plasma membrane"/>
    <property type="evidence" value="ECO:0007669"/>
    <property type="project" value="UniProtKB-SubCell"/>
</dbReference>
<dbReference type="Pfam" id="PF01594">
    <property type="entry name" value="AI-2E_transport"/>
    <property type="match status" value="2"/>
</dbReference>
<feature type="transmembrane region" description="Helical" evidence="8">
    <location>
        <begin position="292"/>
        <end position="314"/>
    </location>
</feature>
<proteinExistence type="inferred from homology"/>
<feature type="transmembrane region" description="Helical" evidence="8">
    <location>
        <begin position="72"/>
        <end position="92"/>
    </location>
</feature>
<comment type="similarity">
    <text evidence="2">Belongs to the autoinducer-2 exporter (AI-2E) (TC 2.A.86) family.</text>
</comment>
<organism evidence="9 10">
    <name type="scientific">Muricoccus pecuniae</name>
    <dbReference type="NCBI Taxonomy" id="693023"/>
    <lineage>
        <taxon>Bacteria</taxon>
        <taxon>Pseudomonadati</taxon>
        <taxon>Pseudomonadota</taxon>
        <taxon>Alphaproteobacteria</taxon>
        <taxon>Acetobacterales</taxon>
        <taxon>Roseomonadaceae</taxon>
        <taxon>Muricoccus</taxon>
    </lineage>
</organism>
<feature type="transmembrane region" description="Helical" evidence="8">
    <location>
        <begin position="176"/>
        <end position="196"/>
    </location>
</feature>
<dbReference type="Proteomes" id="UP000580654">
    <property type="component" value="Unassembled WGS sequence"/>
</dbReference>
<keyword evidence="7 8" id="KW-0472">Membrane</keyword>
<feature type="transmembrane region" description="Helical" evidence="8">
    <location>
        <begin position="42"/>
        <end position="60"/>
    </location>
</feature>
<dbReference type="InterPro" id="IPR002549">
    <property type="entry name" value="AI-2E-like"/>
</dbReference>